<dbReference type="Pfam" id="PF02563">
    <property type="entry name" value="Poly_export"/>
    <property type="match status" value="1"/>
</dbReference>
<gene>
    <name evidence="5" type="ORF">PPG34_06475</name>
</gene>
<evidence type="ECO:0000256" key="1">
    <source>
        <dbReference type="ARBA" id="ARBA00022729"/>
    </source>
</evidence>
<dbReference type="InterPro" id="IPR049712">
    <property type="entry name" value="Poly_export"/>
</dbReference>
<dbReference type="EMBL" id="JAQOUE010000001">
    <property type="protein sequence ID" value="MDT7041992.1"/>
    <property type="molecule type" value="Genomic_DNA"/>
</dbReference>
<dbReference type="InterPro" id="IPR019554">
    <property type="entry name" value="Soluble_ligand-bd"/>
</dbReference>
<dbReference type="PROSITE" id="PS51257">
    <property type="entry name" value="PROKAR_LIPOPROTEIN"/>
    <property type="match status" value="1"/>
</dbReference>
<keyword evidence="1 2" id="KW-0732">Signal</keyword>
<dbReference type="RefSeq" id="WP_313832344.1">
    <property type="nucleotide sequence ID" value="NZ_JAQOUE010000001.1"/>
</dbReference>
<feature type="chain" id="PRO_5045529002" evidence="2">
    <location>
        <begin position="27"/>
        <end position="204"/>
    </location>
</feature>
<protein>
    <submittedName>
        <fullName evidence="5">Polysaccharide export protein</fullName>
    </submittedName>
</protein>
<feature type="domain" description="Soluble ligand binding" evidence="4">
    <location>
        <begin position="118"/>
        <end position="171"/>
    </location>
</feature>
<proteinExistence type="predicted"/>
<evidence type="ECO:0000259" key="4">
    <source>
        <dbReference type="Pfam" id="PF10531"/>
    </source>
</evidence>
<dbReference type="Gene3D" id="3.30.1950.10">
    <property type="entry name" value="wza like domain"/>
    <property type="match status" value="1"/>
</dbReference>
<feature type="domain" description="Polysaccharide export protein N-terminal" evidence="3">
    <location>
        <begin position="37"/>
        <end position="112"/>
    </location>
</feature>
<dbReference type="Pfam" id="PF10531">
    <property type="entry name" value="SLBB"/>
    <property type="match status" value="1"/>
</dbReference>
<feature type="signal peptide" evidence="2">
    <location>
        <begin position="1"/>
        <end position="26"/>
    </location>
</feature>
<dbReference type="PANTHER" id="PTHR33619:SF3">
    <property type="entry name" value="POLYSACCHARIDE EXPORT PROTEIN GFCE-RELATED"/>
    <property type="match status" value="1"/>
</dbReference>
<organism evidence="5 6">
    <name type="scientific">Candidatus Nitronereus thalassa</name>
    <dbReference type="NCBI Taxonomy" id="3020898"/>
    <lineage>
        <taxon>Bacteria</taxon>
        <taxon>Pseudomonadati</taxon>
        <taxon>Nitrospirota</taxon>
        <taxon>Nitrospiria</taxon>
        <taxon>Nitrospirales</taxon>
        <taxon>Nitrospiraceae</taxon>
        <taxon>Candidatus Nitronereus</taxon>
    </lineage>
</organism>
<dbReference type="Proteomes" id="UP001250932">
    <property type="component" value="Unassembled WGS sequence"/>
</dbReference>
<dbReference type="InterPro" id="IPR003715">
    <property type="entry name" value="Poly_export_N"/>
</dbReference>
<accession>A0ABU3K6L1</accession>
<evidence type="ECO:0000313" key="6">
    <source>
        <dbReference type="Proteomes" id="UP001250932"/>
    </source>
</evidence>
<evidence type="ECO:0000313" key="5">
    <source>
        <dbReference type="EMBL" id="MDT7041992.1"/>
    </source>
</evidence>
<comment type="caution">
    <text evidence="5">The sequence shown here is derived from an EMBL/GenBank/DDBJ whole genome shotgun (WGS) entry which is preliminary data.</text>
</comment>
<evidence type="ECO:0000259" key="3">
    <source>
        <dbReference type="Pfam" id="PF02563"/>
    </source>
</evidence>
<name>A0ABU3K6L1_9BACT</name>
<sequence>MKTRFTQILVSVVVSAGLGMSGCAYNSPQVVVAPGPPEEGFRLGAEDVIDVVVWRNPDLTRTDIVIRPDGKVSLPLIGDVEADGLTADQLAKNITERYREYKDNPAVSVSVKAVNSYKVYVLGEVKTPGKYPLQSYATVLQAISLAGGFTEFASENSIQVVRRVKTEDGKSKEIRIPVNYDSLLSESGAEYNFILRSGDTIVVP</sequence>
<reference evidence="5 6" key="1">
    <citation type="journal article" date="2023" name="ISME J.">
        <title>Cultivation and genomic characterization of novel and ubiquitous marine nitrite-oxidizing bacteria from the Nitrospirales.</title>
        <authorList>
            <person name="Mueller A.J."/>
            <person name="Daebeler A."/>
            <person name="Herbold C.W."/>
            <person name="Kirkegaard R.H."/>
            <person name="Daims H."/>
        </authorList>
    </citation>
    <scope>NUCLEOTIDE SEQUENCE [LARGE SCALE GENOMIC DNA]</scope>
    <source>
        <strain evidence="5 6">EB</strain>
    </source>
</reference>
<dbReference type="Gene3D" id="3.10.560.10">
    <property type="entry name" value="Outer membrane lipoprotein wza domain like"/>
    <property type="match status" value="1"/>
</dbReference>
<keyword evidence="6" id="KW-1185">Reference proteome</keyword>
<evidence type="ECO:0000256" key="2">
    <source>
        <dbReference type="SAM" id="SignalP"/>
    </source>
</evidence>
<dbReference type="PANTHER" id="PTHR33619">
    <property type="entry name" value="POLYSACCHARIDE EXPORT PROTEIN GFCE-RELATED"/>
    <property type="match status" value="1"/>
</dbReference>